<comment type="caution">
    <text evidence="1">The sequence shown here is derived from an EMBL/GenBank/DDBJ whole genome shotgun (WGS) entry which is preliminary data.</text>
</comment>
<dbReference type="EMBL" id="UJYZ02000016">
    <property type="protein sequence ID" value="VVJ98556.1"/>
    <property type="molecule type" value="Genomic_DNA"/>
</dbReference>
<accession>A0ABY6WZV6</accession>
<gene>
    <name evidence="1" type="ORF">SAMEA3538468_03460</name>
</gene>
<proteinExistence type="predicted"/>
<evidence type="ECO:0000313" key="1">
    <source>
        <dbReference type="EMBL" id="VVJ98556.1"/>
    </source>
</evidence>
<name>A0ABY6WZV6_9ENTR</name>
<sequence>MYHSLSPATGEMYPDSGWRLIRANSQLRFVAPVSAAPPGNRHYLLKSS</sequence>
<dbReference type="Proteomes" id="UP000259400">
    <property type="component" value="Unassembled WGS sequence"/>
</dbReference>
<protein>
    <submittedName>
        <fullName evidence="1">Uncharacterized protein</fullName>
    </submittedName>
</protein>
<organism evidence="1 2">
    <name type="scientific">Klebsiella quasivariicola</name>
    <dbReference type="NCBI Taxonomy" id="2026240"/>
    <lineage>
        <taxon>Bacteria</taxon>
        <taxon>Pseudomonadati</taxon>
        <taxon>Pseudomonadota</taxon>
        <taxon>Gammaproteobacteria</taxon>
        <taxon>Enterobacterales</taxon>
        <taxon>Enterobacteriaceae</taxon>
        <taxon>Klebsiella/Raoultella group</taxon>
        <taxon>Klebsiella</taxon>
        <taxon>Klebsiella pneumoniae complex</taxon>
    </lineage>
</organism>
<keyword evidence="2" id="KW-1185">Reference proteome</keyword>
<evidence type="ECO:0000313" key="2">
    <source>
        <dbReference type="Proteomes" id="UP000259400"/>
    </source>
</evidence>
<reference evidence="1 2" key="1">
    <citation type="submission" date="2019-09" db="EMBL/GenBank/DDBJ databases">
        <authorList>
            <consortium name="Pathogen Informatics"/>
        </authorList>
    </citation>
    <scope>NUCLEOTIDE SEQUENCE [LARGE SCALE GENOMIC DNA]</scope>
    <source>
        <strain evidence="1 2">EuSCAPE_IL010</strain>
    </source>
</reference>